<dbReference type="InterPro" id="IPR003870">
    <property type="entry name" value="DUF222"/>
</dbReference>
<keyword evidence="3" id="KW-0378">Hydrolase</keyword>
<dbReference type="InterPro" id="IPR002711">
    <property type="entry name" value="HNH"/>
</dbReference>
<keyword evidence="3" id="KW-0255">Endonuclease</keyword>
<comment type="similarity">
    <text evidence="1">Belongs to the Rv1128c/1148c/1588c/1702c/1945/3466 family.</text>
</comment>
<evidence type="ECO:0000256" key="1">
    <source>
        <dbReference type="ARBA" id="ARBA00023450"/>
    </source>
</evidence>
<dbReference type="InterPro" id="IPR003615">
    <property type="entry name" value="HNH_nuc"/>
</dbReference>
<dbReference type="SMART" id="SM00507">
    <property type="entry name" value="HNHc"/>
    <property type="match status" value="1"/>
</dbReference>
<proteinExistence type="inferred from homology"/>
<dbReference type="GO" id="GO:0004519">
    <property type="term" value="F:endonuclease activity"/>
    <property type="evidence" value="ECO:0007669"/>
    <property type="project" value="UniProtKB-KW"/>
</dbReference>
<dbReference type="Pfam" id="PF01844">
    <property type="entry name" value="HNH"/>
    <property type="match status" value="1"/>
</dbReference>
<dbReference type="AlphaFoldDB" id="A0A4Y9FX88"/>
<feature type="domain" description="HNH nuclease" evidence="2">
    <location>
        <begin position="328"/>
        <end position="380"/>
    </location>
</feature>
<dbReference type="EMBL" id="SPQB01000005">
    <property type="protein sequence ID" value="TFU33840.1"/>
    <property type="molecule type" value="Genomic_DNA"/>
</dbReference>
<evidence type="ECO:0000259" key="2">
    <source>
        <dbReference type="SMART" id="SM00507"/>
    </source>
</evidence>
<dbReference type="GO" id="GO:0008270">
    <property type="term" value="F:zinc ion binding"/>
    <property type="evidence" value="ECO:0007669"/>
    <property type="project" value="InterPro"/>
</dbReference>
<keyword evidence="4" id="KW-1185">Reference proteome</keyword>
<gene>
    <name evidence="3" type="ORF">E4U02_04070</name>
</gene>
<keyword evidence="3" id="KW-0540">Nuclease</keyword>
<protein>
    <submittedName>
        <fullName evidence="3">HNH endonuclease</fullName>
    </submittedName>
</protein>
<evidence type="ECO:0000313" key="3">
    <source>
        <dbReference type="EMBL" id="TFU33840.1"/>
    </source>
</evidence>
<accession>A0A4Y9FX88</accession>
<dbReference type="Pfam" id="PF02720">
    <property type="entry name" value="DUF222"/>
    <property type="match status" value="1"/>
</dbReference>
<dbReference type="RefSeq" id="WP_135113437.1">
    <property type="nucleotide sequence ID" value="NZ_JADGLL010000005.1"/>
</dbReference>
<dbReference type="Proteomes" id="UP000298358">
    <property type="component" value="Unassembled WGS sequence"/>
</dbReference>
<organism evidence="3 4">
    <name type="scientific">Microbacterium paludicola</name>
    <dbReference type="NCBI Taxonomy" id="300019"/>
    <lineage>
        <taxon>Bacteria</taxon>
        <taxon>Bacillati</taxon>
        <taxon>Actinomycetota</taxon>
        <taxon>Actinomycetes</taxon>
        <taxon>Micrococcales</taxon>
        <taxon>Microbacteriaceae</taxon>
        <taxon>Microbacterium</taxon>
    </lineage>
</organism>
<dbReference type="OrthoDB" id="3261064at2"/>
<comment type="caution">
    <text evidence="3">The sequence shown here is derived from an EMBL/GenBank/DDBJ whole genome shotgun (WGS) entry which is preliminary data.</text>
</comment>
<sequence>MTSQAIAPAPWIPTDEENARTSALVDEYVDAEAQIARLRARQASALVGLAQIAAAQARRSGSESEYDFATRSMAAELGAAARIPDGTIRNRMSDALTLVTEFPATFTALRDGCITEAHAKVILAAGERLDDDSRAEYESIVLPRAEVMTVGQLRALVKVVAERIDPLPIAARHEEAMATRGVWASPLEGGMAQLLIVGPAAFIYAMHDRVTQMGTKNKAIARAAGDVDGRTLDHHRADLLIDMVLTGTPTAGEGVDAIRAVIQVTIPTDTLTDDDGIGDGAAFLAGYGPIDPDTARRLAASAPTWSRLWQHCETGALLSVDAYTPTAAQRRFLTARDEHCRFPGCRQPARRSDVDHTVPYSEGGPTEVTNLAHLCEAHHRLKHHSPWRTRQGPDGLLEYVSPAGRAYAYKPTPMVRFEALAEVPMPDLRMGRDAPF</sequence>
<dbReference type="GO" id="GO:0003676">
    <property type="term" value="F:nucleic acid binding"/>
    <property type="evidence" value="ECO:0007669"/>
    <property type="project" value="InterPro"/>
</dbReference>
<dbReference type="CDD" id="cd00085">
    <property type="entry name" value="HNHc"/>
    <property type="match status" value="1"/>
</dbReference>
<dbReference type="Gene3D" id="1.10.30.50">
    <property type="match status" value="1"/>
</dbReference>
<evidence type="ECO:0000313" key="4">
    <source>
        <dbReference type="Proteomes" id="UP000298358"/>
    </source>
</evidence>
<name>A0A4Y9FX88_9MICO</name>
<reference evidence="3 4" key="1">
    <citation type="submission" date="2019-03" db="EMBL/GenBank/DDBJ databases">
        <title>Diversity of the mouse oral microbiome.</title>
        <authorList>
            <person name="Joseph S."/>
            <person name="Aduse-Opoku J."/>
            <person name="Curtis M."/>
            <person name="Wade W."/>
            <person name="Hashim A."/>
        </authorList>
    </citation>
    <scope>NUCLEOTIDE SEQUENCE [LARGE SCALE GENOMIC DNA]</scope>
    <source>
        <strain evidence="3 4">P1012</strain>
    </source>
</reference>